<keyword evidence="1" id="KW-0472">Membrane</keyword>
<feature type="transmembrane region" description="Helical" evidence="1">
    <location>
        <begin position="1286"/>
        <end position="1310"/>
    </location>
</feature>
<dbReference type="GO" id="GO:0009793">
    <property type="term" value="P:embryo development ending in seed dormancy"/>
    <property type="evidence" value="ECO:0007669"/>
    <property type="project" value="EnsemblPlants"/>
</dbReference>
<name>A0A396HAJ7_MEDTR</name>
<evidence type="ECO:0000256" key="1">
    <source>
        <dbReference type="SAM" id="Phobius"/>
    </source>
</evidence>
<dbReference type="GO" id="GO:0043447">
    <property type="term" value="P:alkane biosynthetic process"/>
    <property type="evidence" value="ECO:0007669"/>
    <property type="project" value="EnsemblPlants"/>
</dbReference>
<dbReference type="PANTHER" id="PTHR16212">
    <property type="entry name" value="FOCADHESIN FAMILY MEMBER"/>
    <property type="match status" value="1"/>
</dbReference>
<dbReference type="PANTHER" id="PTHR16212:SF4">
    <property type="entry name" value="FOCADHESIN"/>
    <property type="match status" value="1"/>
</dbReference>
<dbReference type="InterPro" id="IPR016024">
    <property type="entry name" value="ARM-type_fold"/>
</dbReference>
<dbReference type="InterPro" id="IPR022542">
    <property type="entry name" value="FOCAD/RST1_DUF3730"/>
</dbReference>
<evidence type="ECO:0000313" key="4">
    <source>
        <dbReference type="Proteomes" id="UP000265566"/>
    </source>
</evidence>
<comment type="caution">
    <text evidence="3">The sequence shown here is derived from an EMBL/GenBank/DDBJ whole genome shotgun (WGS) entry which is preliminary data.</text>
</comment>
<dbReference type="OrthoDB" id="6125419at2759"/>
<dbReference type="GO" id="GO:1900369">
    <property type="term" value="P:negative regulation of post-transcriptional gene silencing by regulatory ncRNA"/>
    <property type="evidence" value="ECO:0007669"/>
    <property type="project" value="EnsemblPlants"/>
</dbReference>
<sequence>MDPYTSLLSKTLTPQPPLQKLSVISIFSHLRSSSNHLNHQSESGKRAISQCLTSSSATVVDESVRQLCRLVTDGVVDVNFGLLELCSALQGCDSKFVNVFVKGLGFLVRFGFEKRNGDWKFPEVINHPFVMILSSRVEVQSELLQQVLMFMLQNKKLRMVQVCEFLKPLLDFSIIRLSASESSSSSFGLQLVSSMASFCCSCPNESMPVLKLLMGCLKYLPPETSEDYRKLVFVVEHMMEAYIVVLKSLAGEKLLITEAQLCAIEFLGTIMSLLTCLQWHSGGHESIIELSRWLLSVQKDLGLPWESGLSKTMVSLFTILVQSELEHEQISISKLLLLILKWKYDKVDAIERNTSSPFEEILFLLPFVSLMSSPSKYVKALATDLLLIFEKLLVKMLVAPRHKPFIEEGTHYLSTPGIIVLRLLQHLWYQDGDSSSRISLLNLASKGLNESEIMPDKPRSWASHLRESCLSIVDRRKSTLPLLLSQELFLTETPLLSAVLSVLLIHPSMGASAVDSLSSIAIMDPKLGVPLLLAVMFYSNIFTRNDAICHDMLLKIFEMLPSLASHSAMIPLVVQTILPMLNKDAKVSLYAPGTRLLCRTWEINDRAFGSLQGVLLPKGFTDFMSDRAICISLAASIRDVCHKSPDRGVDLILTVSSCIESQDPIIKALGLQSLAYLCEADVIDFYTAWDVIAKHVQGYKADPIIAHSICLLLRWGAMDAEAYPEASKGVLLILWDLVTSSHGTKWEKAKISALEALVQYEVSQLEKSIPDFKQMNLELFFSETSPTVLKVMEDFHVKIISYEHINRRRLVKGKRVAGSKIEKLVDVFPQAIFSSGKINEAVELPGAALLCFSFTPKNVNEQQASKRPRYVHAAYENALKEIAASLHLSRNILLAFMSLQSWKDFMRRWVKSYIMSYDAKAQLSVLDKTSKAASDILKSMTAIADMAIPRAAENIALAIGALCVVLPPSVHTVKSAASKFLLEWLLQHEHEHRQWSAAISLGLISSCLHVTDHKERYHNITGLLEVLFLSKSSLVKGACGVGLGFLCQDLLTRVEAADDSAVKKETEKVPESELLGKIVGTLATTIQQRTKCSSDALDSLCFPLGNDVNTDVFELSSEDSEHSDDLEEDIWGVAGLVFGLATSISALYRAGELETIIKIKNLVISWLPHMNSPFQSTDLQGGKSDIVLALGSCIALPTIVTFCQRMELMDDNEFDHIVFGFKEFISELISVKKSGILHHSLLMASCVGAGTVISCILNEGVHSIEVERVKCLLELFRKCYSNPFPFLVHLGGMLGVVTALGAGIGILVYMNFSNYSRQSTYQKEDSSSVTGPLLSSSVIEPYLTSLVQEMFLVAQNSDNHQLQQFASWVLAFLRHHVWSKQLLGVDGDTNVAETNSKSLPHNFPDDSVVLKLSLWLMEFKYTELGSSVHAGTIVAILGCLSRAPRLPSMDWGVIIRRCMRYEAKVTQSLSTDSDLKKGTLREECVLFAIAHANQFDSLLTFLDELSDLSRLKTLEINLQCCLLNHLADLVKVFSSSRLEKLFGDVGYHLSSLNSCKEYETYEKCLLRLSCWKGLYECLDEVSVDTSGHIFHVERCMEVLFTLLPVLKSSGSVVSGDTSSVEEWSEAVRCLGKAPKGWLSDFLKISQEEFVQSACKSIEVQKKVHAKIKLVKIGSLPPTELGKMKSYILNSKSQGVWDVLLEVAAVLYHAEISFKRQWLIETLEISCVSSFPSAALQFLGLLSATCCKYMPFMIVDQQTVLNDLPVTLVSLLADKNWNVVAETVVSHLFSSTERIYDWTMHIADGSYVQGSQTIDESENHMATFLLQVMHHTCVLLKGYLPLDKQLKLASMVVA</sequence>
<dbReference type="GO" id="GO:0010143">
    <property type="term" value="P:cutin biosynthetic process"/>
    <property type="evidence" value="ECO:0007669"/>
    <property type="project" value="EnsemblPlants"/>
</dbReference>
<feature type="domain" description="DUF3730" evidence="2">
    <location>
        <begin position="534"/>
        <end position="754"/>
    </location>
</feature>
<feature type="domain" description="DUF3730" evidence="2">
    <location>
        <begin position="82"/>
        <end position="360"/>
    </location>
</feature>
<reference evidence="4" key="1">
    <citation type="journal article" date="2018" name="Nat. Plants">
        <title>Whole-genome landscape of Medicago truncatula symbiotic genes.</title>
        <authorList>
            <person name="Pecrix Y."/>
            <person name="Staton S.E."/>
            <person name="Sallet E."/>
            <person name="Lelandais-Briere C."/>
            <person name="Moreau S."/>
            <person name="Carrere S."/>
            <person name="Blein T."/>
            <person name="Jardinaud M.F."/>
            <person name="Latrasse D."/>
            <person name="Zouine M."/>
            <person name="Zahm M."/>
            <person name="Kreplak J."/>
            <person name="Mayjonade B."/>
            <person name="Satge C."/>
            <person name="Perez M."/>
            <person name="Cauet S."/>
            <person name="Marande W."/>
            <person name="Chantry-Darmon C."/>
            <person name="Lopez-Roques C."/>
            <person name="Bouchez O."/>
            <person name="Berard A."/>
            <person name="Debelle F."/>
            <person name="Munos S."/>
            <person name="Bendahmane A."/>
            <person name="Berges H."/>
            <person name="Niebel A."/>
            <person name="Buitink J."/>
            <person name="Frugier F."/>
            <person name="Benhamed M."/>
            <person name="Crespi M."/>
            <person name="Gouzy J."/>
            <person name="Gamas P."/>
        </authorList>
    </citation>
    <scope>NUCLEOTIDE SEQUENCE [LARGE SCALE GENOMIC DNA]</scope>
    <source>
        <strain evidence="4">cv. Jemalong A17</strain>
    </source>
</reference>
<dbReference type="GO" id="GO:0005737">
    <property type="term" value="C:cytoplasm"/>
    <property type="evidence" value="ECO:0007669"/>
    <property type="project" value="EnsemblPlants"/>
</dbReference>
<proteinExistence type="predicted"/>
<evidence type="ECO:0000259" key="2">
    <source>
        <dbReference type="Pfam" id="PF12530"/>
    </source>
</evidence>
<accession>A0A396HAJ7</accession>
<dbReference type="Pfam" id="PF12530">
    <property type="entry name" value="DUF3730"/>
    <property type="match status" value="2"/>
</dbReference>
<dbReference type="Proteomes" id="UP000265566">
    <property type="component" value="Chromosome 6"/>
</dbReference>
<organism evidence="3 4">
    <name type="scientific">Medicago truncatula</name>
    <name type="common">Barrel medic</name>
    <name type="synonym">Medicago tribuloides</name>
    <dbReference type="NCBI Taxonomy" id="3880"/>
    <lineage>
        <taxon>Eukaryota</taxon>
        <taxon>Viridiplantae</taxon>
        <taxon>Streptophyta</taxon>
        <taxon>Embryophyta</taxon>
        <taxon>Tracheophyta</taxon>
        <taxon>Spermatophyta</taxon>
        <taxon>Magnoliopsida</taxon>
        <taxon>eudicotyledons</taxon>
        <taxon>Gunneridae</taxon>
        <taxon>Pentapetalae</taxon>
        <taxon>rosids</taxon>
        <taxon>fabids</taxon>
        <taxon>Fabales</taxon>
        <taxon>Fabaceae</taxon>
        <taxon>Papilionoideae</taxon>
        <taxon>50 kb inversion clade</taxon>
        <taxon>NPAAA clade</taxon>
        <taxon>Hologalegina</taxon>
        <taxon>IRL clade</taxon>
        <taxon>Trifolieae</taxon>
        <taxon>Medicago</taxon>
    </lineage>
</organism>
<dbReference type="InterPro" id="IPR045163">
    <property type="entry name" value="Focadhesin/RST1"/>
</dbReference>
<protein>
    <recommendedName>
        <fullName evidence="2">DUF3730 domain-containing protein</fullName>
    </recommendedName>
</protein>
<evidence type="ECO:0000313" key="3">
    <source>
        <dbReference type="EMBL" id="RHN49718.1"/>
    </source>
</evidence>
<gene>
    <name evidence="3" type="ORF">MtrunA17_Chr6g0449601</name>
</gene>
<keyword evidence="1" id="KW-0812">Transmembrane</keyword>
<dbReference type="EMBL" id="PSQE01000006">
    <property type="protein sequence ID" value="RHN49718.1"/>
    <property type="molecule type" value="Genomic_DNA"/>
</dbReference>
<dbReference type="SUPFAM" id="SSF48371">
    <property type="entry name" value="ARM repeat"/>
    <property type="match status" value="2"/>
</dbReference>
<dbReference type="Gramene" id="rna33925">
    <property type="protein sequence ID" value="RHN49718.1"/>
    <property type="gene ID" value="gene33925"/>
</dbReference>
<keyword evidence="1" id="KW-1133">Transmembrane helix</keyword>